<evidence type="ECO:0000259" key="1">
    <source>
        <dbReference type="Pfam" id="PF17919"/>
    </source>
</evidence>
<name>A0A5D3BVJ5_CUCMM</name>
<dbReference type="InterPro" id="IPR043128">
    <property type="entry name" value="Rev_trsase/Diguanyl_cyclase"/>
</dbReference>
<sequence length="335" mass="38471">MLESLSEGLAIYTLVGDVLLVNKVLRNCEVLGEGISMLVDLISLELQKLDVILGMNFLFAHYASMDCHWKEVAFRKPGFAKVVFRGMRKVVPKSLISVLKAEKLLRKGCTTFVEHVAPYRMAPSKLKELKVQLQELVDKGYIRPSVSPWGAPVLFVKKERWGATLFSKIELRSGYHELKVRELDIPKTTFITRIFYQYLDQFVIVCIDDILVYSVDREALEELLRIVLQTLRDKQLYTKFSKSLTRKNAKFEWSDKCEQSFQELKKRLVITPILALLVTGKDYVIYCDALRQGLGCVLMQDGNVIAYALRQLKKHECYYPTHDLELAAVVLALKI</sequence>
<protein>
    <submittedName>
        <fullName evidence="2">Retrotransposon protein, putative, Ty3-gypsy subclass</fullName>
    </submittedName>
</protein>
<evidence type="ECO:0000313" key="3">
    <source>
        <dbReference type="Proteomes" id="UP000321947"/>
    </source>
</evidence>
<evidence type="ECO:0000313" key="2">
    <source>
        <dbReference type="EMBL" id="TYK03733.1"/>
    </source>
</evidence>
<dbReference type="Gene3D" id="3.30.70.270">
    <property type="match status" value="1"/>
</dbReference>
<dbReference type="Proteomes" id="UP000321947">
    <property type="component" value="Unassembled WGS sequence"/>
</dbReference>
<dbReference type="PANTHER" id="PTHR24559:SF444">
    <property type="entry name" value="REVERSE TRANSCRIPTASE DOMAIN-CONTAINING PROTEIN"/>
    <property type="match status" value="1"/>
</dbReference>
<dbReference type="InterPro" id="IPR053134">
    <property type="entry name" value="RNA-dir_DNA_polymerase"/>
</dbReference>
<dbReference type="SUPFAM" id="SSF56672">
    <property type="entry name" value="DNA/RNA polymerases"/>
    <property type="match status" value="1"/>
</dbReference>
<dbReference type="PANTHER" id="PTHR24559">
    <property type="entry name" value="TRANSPOSON TY3-I GAG-POL POLYPROTEIN"/>
    <property type="match status" value="1"/>
</dbReference>
<dbReference type="Pfam" id="PF08284">
    <property type="entry name" value="RVP_2"/>
    <property type="match status" value="1"/>
</dbReference>
<dbReference type="InterPro" id="IPR041577">
    <property type="entry name" value="RT_RNaseH_2"/>
</dbReference>
<dbReference type="Gene3D" id="3.10.10.10">
    <property type="entry name" value="HIV Type 1 Reverse Transcriptase, subunit A, domain 1"/>
    <property type="match status" value="1"/>
</dbReference>
<proteinExistence type="predicted"/>
<comment type="caution">
    <text evidence="2">The sequence shown here is derived from an EMBL/GenBank/DDBJ whole genome shotgun (WGS) entry which is preliminary data.</text>
</comment>
<feature type="domain" description="Reverse transcriptase/retrotransposon-derived protein RNase H-like" evidence="1">
    <location>
        <begin position="253"/>
        <end position="334"/>
    </location>
</feature>
<gene>
    <name evidence="2" type="ORF">E5676_scaffold863G001110</name>
</gene>
<accession>A0A5D3BVJ5</accession>
<dbReference type="CDD" id="cd01647">
    <property type="entry name" value="RT_LTR"/>
    <property type="match status" value="1"/>
</dbReference>
<dbReference type="InterPro" id="IPR043502">
    <property type="entry name" value="DNA/RNA_pol_sf"/>
</dbReference>
<reference evidence="2 3" key="1">
    <citation type="submission" date="2019-08" db="EMBL/GenBank/DDBJ databases">
        <title>Draft genome sequences of two oriental melons (Cucumis melo L. var makuwa).</title>
        <authorList>
            <person name="Kwon S.-Y."/>
        </authorList>
    </citation>
    <scope>NUCLEOTIDE SEQUENCE [LARGE SCALE GENOMIC DNA]</scope>
    <source>
        <strain evidence="3">cv. Chang Bougi</strain>
        <tissue evidence="2">Leaf</tissue>
    </source>
</reference>
<dbReference type="AlphaFoldDB" id="A0A5D3BVJ5"/>
<dbReference type="EMBL" id="SSTD01014872">
    <property type="protein sequence ID" value="TYK03733.1"/>
    <property type="molecule type" value="Genomic_DNA"/>
</dbReference>
<organism evidence="2 3">
    <name type="scientific">Cucumis melo var. makuwa</name>
    <name type="common">Oriental melon</name>
    <dbReference type="NCBI Taxonomy" id="1194695"/>
    <lineage>
        <taxon>Eukaryota</taxon>
        <taxon>Viridiplantae</taxon>
        <taxon>Streptophyta</taxon>
        <taxon>Embryophyta</taxon>
        <taxon>Tracheophyta</taxon>
        <taxon>Spermatophyta</taxon>
        <taxon>Magnoliopsida</taxon>
        <taxon>eudicotyledons</taxon>
        <taxon>Gunneridae</taxon>
        <taxon>Pentapetalae</taxon>
        <taxon>rosids</taxon>
        <taxon>fabids</taxon>
        <taxon>Cucurbitales</taxon>
        <taxon>Cucurbitaceae</taxon>
        <taxon>Benincaseae</taxon>
        <taxon>Cucumis</taxon>
    </lineage>
</organism>
<dbReference type="Pfam" id="PF17919">
    <property type="entry name" value="RT_RNaseH_2"/>
    <property type="match status" value="1"/>
</dbReference>